<evidence type="ECO:0000256" key="2">
    <source>
        <dbReference type="NCBIfam" id="TIGR00021"/>
    </source>
</evidence>
<comment type="caution">
    <text evidence="3">The sequence shown here is derived from an EMBL/GenBank/DDBJ whole genome shotgun (WGS) entry which is preliminary data.</text>
</comment>
<gene>
    <name evidence="3" type="primary">rpiA</name>
    <name evidence="4" type="ORF">ENT92_02810</name>
    <name evidence="3" type="ORF">ENU14_01655</name>
</gene>
<dbReference type="EC" id="5.3.1.6" evidence="2"/>
<proteinExistence type="predicted"/>
<evidence type="ECO:0000256" key="1">
    <source>
        <dbReference type="ARBA" id="ARBA00023235"/>
    </source>
</evidence>
<dbReference type="Pfam" id="PF06026">
    <property type="entry name" value="Rib_5-P_isom_A"/>
    <property type="match status" value="1"/>
</dbReference>
<reference evidence="3" key="1">
    <citation type="journal article" date="2020" name="mSystems">
        <title>Genome- and Community-Level Interaction Insights into Carbon Utilization and Element Cycling Functions of Hydrothermarchaeota in Hydrothermal Sediment.</title>
        <authorList>
            <person name="Zhou Z."/>
            <person name="Liu Y."/>
            <person name="Xu W."/>
            <person name="Pan J."/>
            <person name="Luo Z.H."/>
            <person name="Li M."/>
        </authorList>
    </citation>
    <scope>NUCLEOTIDE SEQUENCE [LARGE SCALE GENOMIC DNA]</scope>
    <source>
        <strain evidence="4">SpSt-622</strain>
        <strain evidence="3">SpSt-642</strain>
    </source>
</reference>
<evidence type="ECO:0000313" key="3">
    <source>
        <dbReference type="EMBL" id="HGM58282.1"/>
    </source>
</evidence>
<keyword evidence="1 3" id="KW-0413">Isomerase</keyword>
<dbReference type="InterPro" id="IPR037171">
    <property type="entry name" value="NagB/RpiA_transferase-like"/>
</dbReference>
<dbReference type="EMBL" id="DTBJ01000016">
    <property type="protein sequence ID" value="HGM58282.1"/>
    <property type="molecule type" value="Genomic_DNA"/>
</dbReference>
<dbReference type="Gene3D" id="3.30.70.260">
    <property type="match status" value="1"/>
</dbReference>
<dbReference type="Gene3D" id="3.40.50.1360">
    <property type="match status" value="1"/>
</dbReference>
<dbReference type="GO" id="GO:0009052">
    <property type="term" value="P:pentose-phosphate shunt, non-oxidative branch"/>
    <property type="evidence" value="ECO:0007669"/>
    <property type="project" value="InterPro"/>
</dbReference>
<dbReference type="PANTHER" id="PTHR11934:SF0">
    <property type="entry name" value="RIBOSE-5-PHOSPHATE ISOMERASE"/>
    <property type="match status" value="1"/>
</dbReference>
<dbReference type="GO" id="GO:0005829">
    <property type="term" value="C:cytosol"/>
    <property type="evidence" value="ECO:0007669"/>
    <property type="project" value="TreeGrafter"/>
</dbReference>
<evidence type="ECO:0000313" key="4">
    <source>
        <dbReference type="EMBL" id="HGU65129.1"/>
    </source>
</evidence>
<dbReference type="CDD" id="cd01398">
    <property type="entry name" value="RPI_A"/>
    <property type="match status" value="1"/>
</dbReference>
<protein>
    <recommendedName>
        <fullName evidence="2">Ribose 5-phosphate isomerase A</fullName>
        <ecNumber evidence="2">5.3.1.6</ecNumber>
    </recommendedName>
</protein>
<dbReference type="SUPFAM" id="SSF75445">
    <property type="entry name" value="D-ribose-5-phosphate isomerase (RpiA), lid domain"/>
    <property type="match status" value="1"/>
</dbReference>
<name>A0A7C4D746_STAMA</name>
<dbReference type="NCBIfam" id="TIGR00021">
    <property type="entry name" value="rpiA"/>
    <property type="match status" value="1"/>
</dbReference>
<accession>A0A7C4D746</accession>
<dbReference type="GO" id="GO:0004751">
    <property type="term" value="F:ribose-5-phosphate isomerase activity"/>
    <property type="evidence" value="ECO:0007669"/>
    <property type="project" value="UniProtKB-UniRule"/>
</dbReference>
<dbReference type="GO" id="GO:0006014">
    <property type="term" value="P:D-ribose metabolic process"/>
    <property type="evidence" value="ECO:0007669"/>
    <property type="project" value="TreeGrafter"/>
</dbReference>
<organism evidence="3">
    <name type="scientific">Staphylothermus marinus</name>
    <dbReference type="NCBI Taxonomy" id="2280"/>
    <lineage>
        <taxon>Archaea</taxon>
        <taxon>Thermoproteota</taxon>
        <taxon>Thermoprotei</taxon>
        <taxon>Desulfurococcales</taxon>
        <taxon>Desulfurococcaceae</taxon>
        <taxon>Staphylothermus</taxon>
    </lineage>
</organism>
<dbReference type="AlphaFoldDB" id="A0A7C4D746"/>
<dbReference type="SUPFAM" id="SSF100950">
    <property type="entry name" value="NagB/RpiA/CoA transferase-like"/>
    <property type="match status" value="1"/>
</dbReference>
<dbReference type="EMBL" id="DTAN01000110">
    <property type="protein sequence ID" value="HGU65129.1"/>
    <property type="molecule type" value="Genomic_DNA"/>
</dbReference>
<dbReference type="InterPro" id="IPR004788">
    <property type="entry name" value="Ribose5P_isomerase_type_A"/>
</dbReference>
<sequence length="240" mass="27714">MVYCLLEFLKKRVCEICFKLFRDNIVDSRVIGLGTGSTIKYFIDLLFSSKLHVGREIVVSSIDTQQYILMKHGVLTKTVLDLNDNVDIYIDGFDEASTNLDLIKGRGGAFYWEKLLASRSSLRIYIGDYTKWNGREYLYMKPIPIEVEKEYLYRVLDTLISRNIKAKIRMNKSREGPVVTDSGNYIIDVYSYKVVKPVETDNWFKNIKGVVETGIFPNQLVDYVLIAGPGENLFKLYARR</sequence>
<dbReference type="PANTHER" id="PTHR11934">
    <property type="entry name" value="RIBOSE-5-PHOSPHATE ISOMERASE"/>
    <property type="match status" value="1"/>
</dbReference>